<name>A0A553NHG5_9TELE</name>
<reference evidence="1 2" key="1">
    <citation type="journal article" date="2019" name="Sci. Data">
        <title>Hybrid genome assembly and annotation of Danionella translucida.</title>
        <authorList>
            <person name="Kadobianskyi M."/>
            <person name="Schulze L."/>
            <person name="Schuelke M."/>
            <person name="Judkewitz B."/>
        </authorList>
    </citation>
    <scope>NUCLEOTIDE SEQUENCE [LARGE SCALE GENOMIC DNA]</scope>
    <source>
        <strain evidence="1 2">Bolton</strain>
    </source>
</reference>
<accession>A0A553NHG5</accession>
<comment type="caution">
    <text evidence="1">The sequence shown here is derived from an EMBL/GenBank/DDBJ whole genome shotgun (WGS) entry which is preliminary data.</text>
</comment>
<evidence type="ECO:0000313" key="2">
    <source>
        <dbReference type="Proteomes" id="UP000316079"/>
    </source>
</evidence>
<proteinExistence type="predicted"/>
<keyword evidence="2" id="KW-1185">Reference proteome</keyword>
<dbReference type="EMBL" id="SRMA01026961">
    <property type="protein sequence ID" value="TRY64893.1"/>
    <property type="molecule type" value="Genomic_DNA"/>
</dbReference>
<reference evidence="1" key="2">
    <citation type="submission" date="2019-04" db="EMBL/GenBank/DDBJ databases">
        <authorList>
            <person name="Kadobianskyi M."/>
            <person name="Schulze L."/>
            <person name="Schuelke M."/>
            <person name="Judkewitz B."/>
        </authorList>
    </citation>
    <scope>NUCLEOTIDE SEQUENCE</scope>
    <source>
        <strain evidence="1">Bolton</strain>
        <tissue evidence="1">Whole-body</tissue>
    </source>
</reference>
<dbReference type="EMBL" id="SRMA01026961">
    <property type="protein sequence ID" value="TRY64894.1"/>
    <property type="molecule type" value="Genomic_DNA"/>
</dbReference>
<sequence length="66" mass="7274">MSPPRALICPPPPVSVCALRKCVRKHKSWMLYTGKSSHVLFVGCKNVKKIPLGSSPCTCIHFIPNL</sequence>
<gene>
    <name evidence="1" type="ORF">DNTS_024596</name>
</gene>
<dbReference type="Proteomes" id="UP000316079">
    <property type="component" value="Unassembled WGS sequence"/>
</dbReference>
<dbReference type="AlphaFoldDB" id="A0A553NHG5"/>
<organism evidence="1 2">
    <name type="scientific">Danionella cerebrum</name>
    <dbReference type="NCBI Taxonomy" id="2873325"/>
    <lineage>
        <taxon>Eukaryota</taxon>
        <taxon>Metazoa</taxon>
        <taxon>Chordata</taxon>
        <taxon>Craniata</taxon>
        <taxon>Vertebrata</taxon>
        <taxon>Euteleostomi</taxon>
        <taxon>Actinopterygii</taxon>
        <taxon>Neopterygii</taxon>
        <taxon>Teleostei</taxon>
        <taxon>Ostariophysi</taxon>
        <taxon>Cypriniformes</taxon>
        <taxon>Danionidae</taxon>
        <taxon>Danioninae</taxon>
        <taxon>Danionella</taxon>
    </lineage>
</organism>
<evidence type="ECO:0000313" key="1">
    <source>
        <dbReference type="EMBL" id="TRY64893.1"/>
    </source>
</evidence>
<dbReference type="OrthoDB" id="9939953at2759"/>
<protein>
    <submittedName>
        <fullName evidence="1">Uncharacterized protein</fullName>
    </submittedName>
</protein>